<dbReference type="InterPro" id="IPR036280">
    <property type="entry name" value="Multihaem_cyt_sf"/>
</dbReference>
<gene>
    <name evidence="4" type="ORF">AMYX_18080</name>
</gene>
<dbReference type="InterPro" id="IPR010176">
    <property type="entry name" value="C4xCH_C2xCH_motif_GEOSU"/>
</dbReference>
<evidence type="ECO:0000256" key="3">
    <source>
        <dbReference type="SAM" id="SignalP"/>
    </source>
</evidence>
<evidence type="ECO:0000256" key="2">
    <source>
        <dbReference type="SAM" id="MobiDB-lite"/>
    </source>
</evidence>
<dbReference type="PANTHER" id="PTHR35038:SF6">
    <property type="entry name" value="SURFACE LOCALIZED DECAHEME CYTOCHROME C LIPOPROTEIN"/>
    <property type="match status" value="1"/>
</dbReference>
<evidence type="ECO:0000313" key="5">
    <source>
        <dbReference type="Proteomes" id="UP000503640"/>
    </source>
</evidence>
<comment type="caution">
    <text evidence="4">The sequence shown here is derived from an EMBL/GenBank/DDBJ whole genome shotgun (WGS) entry which is preliminary data.</text>
</comment>
<sequence length="2151" mass="209071">MARSTVGAVAAAAALAVLAAGCGNSRSPRKSGSPNATETCIRCHGGGDNQTGAPPVSVAGRHETTFPGVGAHTAHVTAGALAGAYDCAQCHPDPRSGSQVHRDGKVELAFGALATASGKLAPALDPTTHRCSNVYCHGATLGGGTGTSPDWTQVGQGEAACGTCHGVPPPAPHPAVPEGVAGCQACHATTVDASGAILSPDAGGQHVNGQVDFGHPAAFTDPASSGFHALSADRGLATCQACHGAALDGGIAAVACASCHGASWRTSCTMCHGGGDNATGAPPKALWGYAGDPRRGGGAADLLRVGAHTAHLAGSAAAPPFDCGVCHVKPADALSPGHVDAVAAGATPRATVAFVGIAAQGTVPVWDRATGTCSGTYCHGGTLAGGTRTSPAWAGVSGQAECGTCHGLPPPAPHPTVRASGTVACNGCHALTVDASGQLIPPAAGGKHLDGQVEATSPHEASWMDRASSNFHAFTADRDVASCTACHGTGLEGGVGPPCADCHRAGGSAPDFAGCTGCHGGVDSATGAPPRAIWGSDADPARGGGSPAERATRVGAHTVHVAGSALAPAFDCGACHLTPSGILSTGHLDGPTATLAFGALATTGGAKPGWDRAGARCAGTYCHGATLSGGTNTSPTWSRLDGTQAACGTCHGLPPLAPHPAVAGGAPACHGCHAQTVDAAGAVIPPSAGGKHLDGLPEGGHPGSWMDQASPDFHAFHANAGLATCQGCHGARLDGGLAGVACATCHGASWATTCTMCHGGRDNTTGAPPDSIWGTGVPNRGGGTLDPIRVGAHTIHVTGGAVAPPFDCGVCHLKPADAFAAGHLDGPTATVTFGGLAVQGVGQGVSWDRGSATCSSTYCHGAFPGGNASNAPVWTGGAAQGACGTCHGLPPAAPHPAITGGLTSCNPCHPATIDAKGVLVPPASGGKHLDGFVEFTGGHDASWMDQGSSGFHAFSADRGLSSCQFCHGANLDGIGGSTSVGCRDCHGATWRTSCTMCHGGTDNLTGAPPRATWGQAADLVRVGAHTPHVTGGALAPPFDCGVCHVKPADALSPGHIDGATAAVVFSGLAAQGTAPAWARSPGTCASTYCHGGTLTGGSVPAPVWTAGPSQAACGACHGVPPPPPHPAVSGGTPGCNPCHGATVDAAGAVIAPAAGGKHLDGLVQATGHGADWMITSSPGFHAFSADRGLADCQACHGAALDGGLAGVACASCHGAAWQTTCTMCHGGADNATGAPPKAIWGYAADAVRTGAHTAHVTGSELAPPFDCALCHVKPAAALDAGHIDAVAAGGTPLATVAFSGLAALGTAPSWTRAGATCTTYCHGATLQGGSVPAPVWTSVGTGQAACGACHGIPPPSPHPAVTGGTSACNPCHGATVDAAGHVIPPSAGGKHLDGAVQATGHGADWMNAASPGFHAVSANAGLAACTSCHGAALEGGTVNVACASCHKAGGTAADFATCTACHGGADNATGAPPKATWGHAGDPGRGGGALDAVRVGAHTVHLAGSAIAPAFGCDACHVKPATLLAAGHVDQPTATVTFGALAVAQGAVPVWTRSSATCASTYCHGGFHNGATGNAPVWTGGPAQAACGTCHGTPPPSPHPAVSGGLPACRTCHPDTIDATGAIIAPSAGGKHLDGVLQVTGHGVDWMNQASTGFHAYSANQGLASCQGCHGAALDGGSVGVACAQCHGAAWRTSCTMCHGGAANATGAPPGATWGHGDPARGGGTPDPIRVGAHTTHVAKSPIAPTFDCAVCHVTPSDALAAGHVDQPTATVTFAGLAAAQGAVTSWTRAGSTCSTYCHGATLAGGTNPKPDWTKVGQGQAACGTCHGLPPPAPHPSVGSALTGCNPCHGQTVDAAGAIIDPAAGGKHLDGQVEATGGHDAAWMDPASATFHAFSADKGLSACQPCHGPNLDGAGGSTSVSCYGCHRPGGAGRDFASCTGCHGGADNATGAPPGATWGHGDPARGGGTPDPVRVGAHTAHVGGGNLAAAFDCAVCHVKPASLLSAGHVDQPTATVTFGGLATLGTTPAWTRSGATCASTYCHGGYQGTYSYIQWDFSLDQGVTVTVPYAGKNATPTWTAGPMACDSCHGNPPRTGYWHSGNHGGGNQCELCHTDAAGTAAGVGTAITDLAQHVNGIVDVSPRWGSSCFGCH</sequence>
<dbReference type="SUPFAM" id="SSF48695">
    <property type="entry name" value="Multiheme cytochromes"/>
    <property type="match status" value="9"/>
</dbReference>
<dbReference type="GO" id="GO:0016491">
    <property type="term" value="F:oxidoreductase activity"/>
    <property type="evidence" value="ECO:0007669"/>
    <property type="project" value="TreeGrafter"/>
</dbReference>
<accession>A0A7I9VM61</accession>
<dbReference type="RefSeq" id="WP_176064559.1">
    <property type="nucleotide sequence ID" value="NZ_BJTG01000004.1"/>
</dbReference>
<dbReference type="PROSITE" id="PS51257">
    <property type="entry name" value="PROKAR_LIPOPROTEIN"/>
    <property type="match status" value="1"/>
</dbReference>
<feature type="region of interest" description="Disordered" evidence="2">
    <location>
        <begin position="688"/>
        <end position="708"/>
    </location>
</feature>
<dbReference type="Pfam" id="PF09698">
    <property type="entry name" value="GSu_C4xC__C2xCH"/>
    <property type="match status" value="5"/>
</dbReference>
<keyword evidence="5" id="KW-1185">Reference proteome</keyword>
<name>A0A7I9VM61_9BACT</name>
<dbReference type="Gene3D" id="3.90.10.10">
    <property type="entry name" value="Cytochrome C3"/>
    <property type="match status" value="6"/>
</dbReference>
<keyword evidence="1 3" id="KW-0732">Signal</keyword>
<dbReference type="Proteomes" id="UP000503640">
    <property type="component" value="Unassembled WGS sequence"/>
</dbReference>
<dbReference type="InterPro" id="IPR051829">
    <property type="entry name" value="Multiheme_Cytochr_ET"/>
</dbReference>
<proteinExistence type="predicted"/>
<dbReference type="EMBL" id="BJTG01000004">
    <property type="protein sequence ID" value="GEJ57067.1"/>
    <property type="molecule type" value="Genomic_DNA"/>
</dbReference>
<evidence type="ECO:0000313" key="4">
    <source>
        <dbReference type="EMBL" id="GEJ57067.1"/>
    </source>
</evidence>
<organism evidence="4 5">
    <name type="scientific">Anaeromyxobacter diazotrophicus</name>
    <dbReference type="NCBI Taxonomy" id="2590199"/>
    <lineage>
        <taxon>Bacteria</taxon>
        <taxon>Pseudomonadati</taxon>
        <taxon>Myxococcota</taxon>
        <taxon>Myxococcia</taxon>
        <taxon>Myxococcales</taxon>
        <taxon>Cystobacterineae</taxon>
        <taxon>Anaeromyxobacteraceae</taxon>
        <taxon>Anaeromyxobacter</taxon>
    </lineage>
</organism>
<reference evidence="5" key="1">
    <citation type="journal article" date="2020" name="Appl. Environ. Microbiol.">
        <title>Diazotrophic Anaeromyxobacter Isolates from Soils.</title>
        <authorList>
            <person name="Masuda Y."/>
            <person name="Yamanaka H."/>
            <person name="Xu Z.X."/>
            <person name="Shiratori Y."/>
            <person name="Aono T."/>
            <person name="Amachi S."/>
            <person name="Senoo K."/>
            <person name="Itoh H."/>
        </authorList>
    </citation>
    <scope>NUCLEOTIDE SEQUENCE [LARGE SCALE GENOMIC DNA]</scope>
    <source>
        <strain evidence="5">R267</strain>
    </source>
</reference>
<feature type="signal peptide" evidence="3">
    <location>
        <begin position="1"/>
        <end position="19"/>
    </location>
</feature>
<protein>
    <recommendedName>
        <fullName evidence="6">Cytochrome C family protein</fullName>
    </recommendedName>
</protein>
<evidence type="ECO:0000256" key="1">
    <source>
        <dbReference type="ARBA" id="ARBA00022729"/>
    </source>
</evidence>
<dbReference type="PANTHER" id="PTHR35038">
    <property type="entry name" value="DISSIMILATORY SULFITE REDUCTASE SIRA"/>
    <property type="match status" value="1"/>
</dbReference>
<evidence type="ECO:0008006" key="6">
    <source>
        <dbReference type="Google" id="ProtNLM"/>
    </source>
</evidence>
<dbReference type="NCBIfam" id="TIGR01904">
    <property type="entry name" value="GSu_C4xC__C2xCH"/>
    <property type="match status" value="9"/>
</dbReference>
<feature type="chain" id="PRO_5029703845" description="Cytochrome C family protein" evidence="3">
    <location>
        <begin position="20"/>
        <end position="2151"/>
    </location>
</feature>